<reference evidence="1 4" key="2">
    <citation type="submission" date="2019-02" db="EMBL/GenBank/DDBJ databases">
        <title>Complete genome sequence of Desulfobacter hydrogenophilus AcRS1.</title>
        <authorList>
            <person name="Marietou A."/>
            <person name="Lund M.B."/>
            <person name="Marshall I.P.G."/>
            <person name="Schreiber L."/>
            <person name="Jorgensen B."/>
        </authorList>
    </citation>
    <scope>NUCLEOTIDE SEQUENCE [LARGE SCALE GENOMIC DNA]</scope>
    <source>
        <strain evidence="1 4">AcRS1</strain>
    </source>
</reference>
<evidence type="ECO:0000313" key="4">
    <source>
        <dbReference type="Proteomes" id="UP000293902"/>
    </source>
</evidence>
<evidence type="ECO:0000313" key="1">
    <source>
        <dbReference type="EMBL" id="QBH14993.1"/>
    </source>
</evidence>
<dbReference type="EMBL" id="CP036313">
    <property type="protein sequence ID" value="QBH14993.1"/>
    <property type="molecule type" value="Genomic_DNA"/>
</dbReference>
<evidence type="ECO:0000313" key="3">
    <source>
        <dbReference type="Proteomes" id="UP000248798"/>
    </source>
</evidence>
<dbReference type="Gene3D" id="3.50.50.60">
    <property type="entry name" value="FAD/NAD(P)-binding domain"/>
    <property type="match status" value="1"/>
</dbReference>
<name>A0A328FFZ3_9BACT</name>
<dbReference type="OrthoDB" id="9799983at2"/>
<evidence type="ECO:0000313" key="2">
    <source>
        <dbReference type="EMBL" id="RAM02760.1"/>
    </source>
</evidence>
<accession>A0A328FFZ3</accession>
<keyword evidence="4" id="KW-1185">Reference proteome</keyword>
<dbReference type="Pfam" id="PF13450">
    <property type="entry name" value="NAD_binding_8"/>
    <property type="match status" value="1"/>
</dbReference>
<dbReference type="Proteomes" id="UP000293902">
    <property type="component" value="Chromosome"/>
</dbReference>
<dbReference type="PANTHER" id="PTHR42685">
    <property type="entry name" value="GERANYLGERANYL DIPHOSPHATE REDUCTASE"/>
    <property type="match status" value="1"/>
</dbReference>
<dbReference type="PROSITE" id="PS51257">
    <property type="entry name" value="PROKAR_LIPOPROTEIN"/>
    <property type="match status" value="1"/>
</dbReference>
<dbReference type="PANTHER" id="PTHR42685:SF22">
    <property type="entry name" value="CONDITIONED MEDIUM FACTOR RECEPTOR 1"/>
    <property type="match status" value="1"/>
</dbReference>
<protein>
    <submittedName>
        <fullName evidence="2">NAD(P)/FAD-dependent oxidoreductase</fullName>
    </submittedName>
</protein>
<sequence>MIEEKIIIVGGGPAGAACAWKLKQRGITPLVLDKYSFPRPKVCAGWVPPDVFRLLEFQGDDYPYTFSQFDRINFHMFGIKIPAPTRQYAVRRYEFDAWMISRARVPVHTHCVRKITRENGFYIIDDQYRCKYLIGAGGTHCPVYKTFFTQKRSRPPKSLIVAVEKEYPYDILHNQCHLWFFDHGLPGYAWYLPKGNNWLNIGIGGKFHRMKQRGQNIMEQWHHFTKALQKKGFIGENPSSPKGHSYYFQHGPKKYQQDNAFIIGDAAGLSTLDMGEGIHGAVLSGIRVADAIVENKPFALPHLARFSLPKILLPN</sequence>
<dbReference type="EMBL" id="QLNI01000011">
    <property type="protein sequence ID" value="RAM02760.1"/>
    <property type="molecule type" value="Genomic_DNA"/>
</dbReference>
<proteinExistence type="predicted"/>
<dbReference type="InterPro" id="IPR050407">
    <property type="entry name" value="Geranylgeranyl_reductase"/>
</dbReference>
<gene>
    <name evidence="2" type="ORF">DO021_06905</name>
    <name evidence="1" type="ORF">EYB58_19955</name>
</gene>
<dbReference type="RefSeq" id="WP_111955052.1">
    <property type="nucleotide sequence ID" value="NZ_CP036313.1"/>
</dbReference>
<dbReference type="InterPro" id="IPR036188">
    <property type="entry name" value="FAD/NAD-bd_sf"/>
</dbReference>
<organism evidence="2 3">
    <name type="scientific">Desulfobacter hydrogenophilus</name>
    <dbReference type="NCBI Taxonomy" id="2291"/>
    <lineage>
        <taxon>Bacteria</taxon>
        <taxon>Pseudomonadati</taxon>
        <taxon>Thermodesulfobacteriota</taxon>
        <taxon>Desulfobacteria</taxon>
        <taxon>Desulfobacterales</taxon>
        <taxon>Desulfobacteraceae</taxon>
        <taxon>Desulfobacter</taxon>
    </lineage>
</organism>
<reference evidence="2 3" key="1">
    <citation type="submission" date="2018-06" db="EMBL/GenBank/DDBJ databases">
        <title>Complete Genome Sequence of Desulfobacter hydrogenophilus (DSM3380).</title>
        <authorList>
            <person name="Marietou A."/>
            <person name="Schreiber L."/>
            <person name="Marshall I."/>
            <person name="Jorgensen B."/>
        </authorList>
    </citation>
    <scope>NUCLEOTIDE SEQUENCE [LARGE SCALE GENOMIC DNA]</scope>
    <source>
        <strain evidence="2 3">DSM 3380</strain>
    </source>
</reference>
<dbReference type="PRINTS" id="PR00420">
    <property type="entry name" value="RNGMNOXGNASE"/>
</dbReference>
<dbReference type="SUPFAM" id="SSF51905">
    <property type="entry name" value="FAD/NAD(P)-binding domain"/>
    <property type="match status" value="1"/>
</dbReference>
<dbReference type="AlphaFoldDB" id="A0A328FFZ3"/>
<dbReference type="Proteomes" id="UP000248798">
    <property type="component" value="Unassembled WGS sequence"/>
</dbReference>